<name>A0ABR7UG52_9BRAD</name>
<keyword evidence="2" id="KW-1185">Reference proteome</keyword>
<comment type="caution">
    <text evidence="1">The sequence shown here is derived from an EMBL/GenBank/DDBJ whole genome shotgun (WGS) entry which is preliminary data.</text>
</comment>
<dbReference type="Proteomes" id="UP000639516">
    <property type="component" value="Unassembled WGS sequence"/>
</dbReference>
<reference evidence="1 2" key="1">
    <citation type="journal article" date="2020" name="Arch. Microbiol.">
        <title>Bradyrhizobium campsiandrae sp. nov., a nitrogen-fixing bacterial strain isolated from a native leguminous tree from the Amazon adapted to flooded conditions.</title>
        <authorList>
            <person name="Cabral Michel D."/>
            <person name="Martins da Costa E."/>
            <person name="Azarias Guimaraes A."/>
            <person name="Soares de Carvalho T."/>
            <person name="Santos de Castro Caputo P."/>
            <person name="Willems A."/>
            <person name="de Souza Moreira F.M."/>
        </authorList>
    </citation>
    <scope>NUCLEOTIDE SEQUENCE [LARGE SCALE GENOMIC DNA]</scope>
    <source>
        <strain evidence="2">INPA 384B</strain>
    </source>
</reference>
<dbReference type="RefSeq" id="WP_188101337.1">
    <property type="nucleotide sequence ID" value="NZ_JAANIH010000021.1"/>
</dbReference>
<evidence type="ECO:0000313" key="1">
    <source>
        <dbReference type="EMBL" id="MBC9983081.1"/>
    </source>
</evidence>
<organism evidence="1 2">
    <name type="scientific">Bradyrhizobium campsiandrae</name>
    <dbReference type="NCBI Taxonomy" id="1729892"/>
    <lineage>
        <taxon>Bacteria</taxon>
        <taxon>Pseudomonadati</taxon>
        <taxon>Pseudomonadota</taxon>
        <taxon>Alphaproteobacteria</taxon>
        <taxon>Hyphomicrobiales</taxon>
        <taxon>Nitrobacteraceae</taxon>
        <taxon>Bradyrhizobium</taxon>
    </lineage>
</organism>
<gene>
    <name evidence="1" type="ORF">HA482_33260</name>
</gene>
<dbReference type="EMBL" id="JAATTO010000060">
    <property type="protein sequence ID" value="MBC9983081.1"/>
    <property type="molecule type" value="Genomic_DNA"/>
</dbReference>
<protein>
    <submittedName>
        <fullName evidence="1">Uncharacterized protein</fullName>
    </submittedName>
</protein>
<sequence length="51" mass="5653">MHRGEFERAINFEADLGIFEVISDRECGACQQAGALRSVGYAADDVFCRVE</sequence>
<proteinExistence type="predicted"/>
<evidence type="ECO:0000313" key="2">
    <source>
        <dbReference type="Proteomes" id="UP000639516"/>
    </source>
</evidence>
<accession>A0ABR7UG52</accession>